<proteinExistence type="predicted"/>
<evidence type="ECO:0000313" key="2">
    <source>
        <dbReference type="EMBL" id="GLC56943.1"/>
    </source>
</evidence>
<reference evidence="2 3" key="1">
    <citation type="journal article" date="2023" name="Commun. Biol.">
        <title>Reorganization of the ancestral sex-determining regions during the evolution of trioecy in Pleodorina starrii.</title>
        <authorList>
            <person name="Takahashi K."/>
            <person name="Suzuki S."/>
            <person name="Kawai-Toyooka H."/>
            <person name="Yamamoto K."/>
            <person name="Hamaji T."/>
            <person name="Ootsuki R."/>
            <person name="Yamaguchi H."/>
            <person name="Kawachi M."/>
            <person name="Higashiyama T."/>
            <person name="Nozaki H."/>
        </authorList>
    </citation>
    <scope>NUCLEOTIDE SEQUENCE [LARGE SCALE GENOMIC DNA]</scope>
    <source>
        <strain evidence="2 3">NIES-4479</strain>
    </source>
</reference>
<dbReference type="AlphaFoldDB" id="A0A9W6BRV8"/>
<keyword evidence="3" id="KW-1185">Reference proteome</keyword>
<protein>
    <submittedName>
        <fullName evidence="2">Uncharacterized protein</fullName>
    </submittedName>
</protein>
<dbReference type="EMBL" id="BRXU01000017">
    <property type="protein sequence ID" value="GLC56943.1"/>
    <property type="molecule type" value="Genomic_DNA"/>
</dbReference>
<accession>A0A9W6BRV8</accession>
<evidence type="ECO:0000256" key="1">
    <source>
        <dbReference type="SAM" id="MobiDB-lite"/>
    </source>
</evidence>
<feature type="region of interest" description="Disordered" evidence="1">
    <location>
        <begin position="1"/>
        <end position="22"/>
    </location>
</feature>
<organism evidence="2 3">
    <name type="scientific">Pleodorina starrii</name>
    <dbReference type="NCBI Taxonomy" id="330485"/>
    <lineage>
        <taxon>Eukaryota</taxon>
        <taxon>Viridiplantae</taxon>
        <taxon>Chlorophyta</taxon>
        <taxon>core chlorophytes</taxon>
        <taxon>Chlorophyceae</taxon>
        <taxon>CS clade</taxon>
        <taxon>Chlamydomonadales</taxon>
        <taxon>Volvocaceae</taxon>
        <taxon>Pleodorina</taxon>
    </lineage>
</organism>
<feature type="region of interest" description="Disordered" evidence="1">
    <location>
        <begin position="276"/>
        <end position="298"/>
    </location>
</feature>
<evidence type="ECO:0000313" key="3">
    <source>
        <dbReference type="Proteomes" id="UP001165080"/>
    </source>
</evidence>
<comment type="caution">
    <text evidence="2">The sequence shown here is derived from an EMBL/GenBank/DDBJ whole genome shotgun (WGS) entry which is preliminary data.</text>
</comment>
<dbReference type="Proteomes" id="UP001165080">
    <property type="component" value="Unassembled WGS sequence"/>
</dbReference>
<name>A0A9W6BRV8_9CHLO</name>
<sequence length="298" mass="32762">MNTIKARGHNSGGPYSAGPAEPAASYSSAVEAAALVLGNATRNADALRAVSLHALDSTGRQLLPPSSGHQGVNQHATGCTQQQEVSPRHCDRSNDVPQAPPSAGLWQPHEVEVLVRVARDHPPGVVTPLDRLLQLLGWDQYPDPDRKLRGRVLNKFFQVRAQLDHGEDPMEKYVVERKRTRNMANTWVAWIRKAFEALPGGKGTMADICAAMEADPVISPLLDRRPHTTRRAVTKWRFMISGMLKDVKGLTKINDKRPVVYQYNPQDAVVDVGVGRRQGKKRGQPGLPFMGKKSKNAN</sequence>
<gene>
    <name evidence="2" type="primary">PLESTBF000565</name>
    <name evidence="2" type="ORF">PLESTB_001166100</name>
</gene>
<feature type="compositionally biased region" description="Low complexity" evidence="1">
    <location>
        <begin position="12"/>
        <end position="22"/>
    </location>
</feature>